<comment type="similarity">
    <text evidence="1">Belongs to the 'phage' integrase family.</text>
</comment>
<dbReference type="PANTHER" id="PTHR30349">
    <property type="entry name" value="PHAGE INTEGRASE-RELATED"/>
    <property type="match status" value="1"/>
</dbReference>
<dbReference type="Pfam" id="PF14657">
    <property type="entry name" value="Arm-DNA-bind_4"/>
    <property type="match status" value="1"/>
</dbReference>
<dbReference type="Gene3D" id="1.10.150.130">
    <property type="match status" value="1"/>
</dbReference>
<evidence type="ECO:0000313" key="7">
    <source>
        <dbReference type="EMBL" id="CAK1226895.1"/>
    </source>
</evidence>
<feature type="domain" description="Core-binding (CB)" evidence="6">
    <location>
        <begin position="55"/>
        <end position="139"/>
    </location>
</feature>
<dbReference type="InterPro" id="IPR050090">
    <property type="entry name" value="Tyrosine_recombinase_XerCD"/>
</dbReference>
<sequence length="355" mass="41224">MASIYKRSNGWGASVYYQLDGKDKRKVKSGFKTKSEAQKWAVEIEQQKNDDTLIVSEKLFIDQFKQWYAVFKEPKISFQTKLWYRRTIRIIEEYWPNKKLSSVTTEQFQIMINDYSKNHVKSSVYRIKNIISGFTRYALDENLIRKDFTKNIYIVAGKKSKDSDLKFLEKDDFQKLVESCKKTDDLTAKMILTSAFTGMRYAEVAALTPKDIDLKEKTISVNKSWDMIQNVFKPTKTTHSNRIITIPDELVMAIKAWNLNHKFVFYGKNGVPPKNDSCNKELKKILVENNSKVITMHGLRHTHASFLLANDISIQYVSERLGHANVNITLGIYAHLLNEKRLSENKKALNLLNNL</sequence>
<evidence type="ECO:0000259" key="6">
    <source>
        <dbReference type="PROSITE" id="PS51900"/>
    </source>
</evidence>
<dbReference type="Gene3D" id="1.10.443.10">
    <property type="entry name" value="Intergrase catalytic core"/>
    <property type="match status" value="1"/>
</dbReference>
<dbReference type="InterPro" id="IPR002104">
    <property type="entry name" value="Integrase_catalytic"/>
</dbReference>
<comment type="caution">
    <text evidence="7">The sequence shown here is derived from an EMBL/GenBank/DDBJ whole genome shotgun (WGS) entry which is preliminary data.</text>
</comment>
<dbReference type="RefSeq" id="WP_338343210.1">
    <property type="nucleotide sequence ID" value="NZ_CAUZLH010000001.1"/>
</dbReference>
<evidence type="ECO:0000256" key="1">
    <source>
        <dbReference type="ARBA" id="ARBA00008857"/>
    </source>
</evidence>
<organism evidence="7 8">
    <name type="scientific">Fructobacillus evanidus</name>
    <dbReference type="NCBI Taxonomy" id="3064281"/>
    <lineage>
        <taxon>Bacteria</taxon>
        <taxon>Bacillati</taxon>
        <taxon>Bacillota</taxon>
        <taxon>Bacilli</taxon>
        <taxon>Lactobacillales</taxon>
        <taxon>Lactobacillaceae</taxon>
        <taxon>Fructobacillus</taxon>
    </lineage>
</organism>
<name>A0ABM9MMX5_9LACO</name>
<dbReference type="InterPro" id="IPR044068">
    <property type="entry name" value="CB"/>
</dbReference>
<evidence type="ECO:0000256" key="2">
    <source>
        <dbReference type="ARBA" id="ARBA00023125"/>
    </source>
</evidence>
<protein>
    <submittedName>
        <fullName evidence="7">Includes phage integrase (FimB)</fullName>
    </submittedName>
</protein>
<evidence type="ECO:0000259" key="5">
    <source>
        <dbReference type="PROSITE" id="PS51898"/>
    </source>
</evidence>
<dbReference type="PROSITE" id="PS51900">
    <property type="entry name" value="CB"/>
    <property type="match status" value="1"/>
</dbReference>
<dbReference type="InterPro" id="IPR028259">
    <property type="entry name" value="AP2-like_int_N"/>
</dbReference>
<dbReference type="InterPro" id="IPR010998">
    <property type="entry name" value="Integrase_recombinase_N"/>
</dbReference>
<dbReference type="EMBL" id="CAUZMB010000001">
    <property type="protein sequence ID" value="CAK1226895.1"/>
    <property type="molecule type" value="Genomic_DNA"/>
</dbReference>
<evidence type="ECO:0000256" key="4">
    <source>
        <dbReference type="PROSITE-ProRule" id="PRU01248"/>
    </source>
</evidence>
<dbReference type="InterPro" id="IPR013762">
    <property type="entry name" value="Integrase-like_cat_sf"/>
</dbReference>
<dbReference type="Pfam" id="PF00589">
    <property type="entry name" value="Phage_integrase"/>
    <property type="match status" value="1"/>
</dbReference>
<reference evidence="7 8" key="1">
    <citation type="submission" date="2023-10" db="EMBL/GenBank/DDBJ databases">
        <authorList>
            <person name="Botero Cardona J."/>
        </authorList>
    </citation>
    <scope>NUCLEOTIDE SEQUENCE [LARGE SCALE GENOMIC DNA]</scope>
    <source>
        <strain evidence="7 8">R-55214</strain>
    </source>
</reference>
<dbReference type="InterPro" id="IPR011010">
    <property type="entry name" value="DNA_brk_join_enz"/>
</dbReference>
<feature type="domain" description="Tyr recombinase" evidence="5">
    <location>
        <begin position="163"/>
        <end position="347"/>
    </location>
</feature>
<keyword evidence="8" id="KW-1185">Reference proteome</keyword>
<dbReference type="CDD" id="cd01189">
    <property type="entry name" value="INT_ICEBs1_C_like"/>
    <property type="match status" value="1"/>
</dbReference>
<evidence type="ECO:0000256" key="3">
    <source>
        <dbReference type="ARBA" id="ARBA00023172"/>
    </source>
</evidence>
<keyword evidence="2 4" id="KW-0238">DNA-binding</keyword>
<dbReference type="SUPFAM" id="SSF56349">
    <property type="entry name" value="DNA breaking-rejoining enzymes"/>
    <property type="match status" value="1"/>
</dbReference>
<accession>A0ABM9MMX5</accession>
<dbReference type="PANTHER" id="PTHR30349:SF64">
    <property type="entry name" value="PROPHAGE INTEGRASE INTD-RELATED"/>
    <property type="match status" value="1"/>
</dbReference>
<gene>
    <name evidence="7" type="ORF">R55214_HHFBAMCI_00161</name>
</gene>
<keyword evidence="3" id="KW-0233">DNA recombination</keyword>
<dbReference type="Proteomes" id="UP001314166">
    <property type="component" value="Unassembled WGS sequence"/>
</dbReference>
<evidence type="ECO:0000313" key="8">
    <source>
        <dbReference type="Proteomes" id="UP001314166"/>
    </source>
</evidence>
<dbReference type="PROSITE" id="PS51898">
    <property type="entry name" value="TYR_RECOMBINASE"/>
    <property type="match status" value="1"/>
</dbReference>
<proteinExistence type="inferred from homology"/>